<keyword evidence="13" id="KW-1185">Reference proteome</keyword>
<dbReference type="GO" id="GO:0004046">
    <property type="term" value="F:aminoacylase activity"/>
    <property type="evidence" value="ECO:0007669"/>
    <property type="project" value="UniProtKB-EC"/>
</dbReference>
<reference evidence="12 13" key="1">
    <citation type="submission" date="2015-12" db="EMBL/GenBank/DDBJ databases">
        <title>The genome of Folsomia candida.</title>
        <authorList>
            <person name="Faddeeva A."/>
            <person name="Derks M.F."/>
            <person name="Anvar Y."/>
            <person name="Smit S."/>
            <person name="Van Straalen N."/>
            <person name="Roelofs D."/>
        </authorList>
    </citation>
    <scope>NUCLEOTIDE SEQUENCE [LARGE SCALE GENOMIC DNA]</scope>
    <source>
        <strain evidence="12 13">VU population</strain>
        <tissue evidence="12">Whole body</tissue>
    </source>
</reference>
<dbReference type="PROSITE" id="PS00758">
    <property type="entry name" value="ARGE_DAPE_CPG2_1"/>
    <property type="match status" value="1"/>
</dbReference>
<comment type="cofactor">
    <cofactor evidence="10">
        <name>Zn(2+)</name>
        <dbReference type="ChEBI" id="CHEBI:29105"/>
    </cofactor>
    <text evidence="10">Binds 2 Zn(2+) ions per subunit.</text>
</comment>
<dbReference type="SUPFAM" id="SSF55031">
    <property type="entry name" value="Bacterial exopeptidase dimerisation domain"/>
    <property type="match status" value="1"/>
</dbReference>
<sequence>MDSEDPSVSRFREFLRIKSVHPNPDYAGCIAFIQRQAQEIGLEFHQVNFDPPAEFAVWVTWRGTEPSLKSIMLNSHLDVVPVDESKWDFDPFSAHKASDGNIYARGTQDMKSVGIQYLEAIRKLMASGLKPRRTIHVTFVPDEELGGTKGMVPFVKSPEFQRLNVGFGLDEGGACPANSFLLFNAERALWQIRITVKGNTGHALHFIENTAAEKSRKIINAFHTFREEEKGKLGDLAAINLGNVTTVNMTMIQGGVQPNVIAPEIVITFDLRITPKWSQIEAEDFIKKVCTDAGDEISCEYILKGPVIPETPMTPENKWWTSFKSACDSEGIELLPLICPGATDARFLREVGIPAFGFSPMNNTPILLHDNNEFVNENVYLKGIKIYEKIIQRLWMTEGE</sequence>
<dbReference type="STRING" id="158441.A0A226EMI7"/>
<keyword evidence="5 10" id="KW-0479">Metal-binding</keyword>
<accession>A0A226EMI7</accession>
<feature type="domain" description="Peptidase M20 dimerisation" evidence="11">
    <location>
        <begin position="185"/>
        <end position="293"/>
    </location>
</feature>
<evidence type="ECO:0000256" key="10">
    <source>
        <dbReference type="PIRSR" id="PIRSR036696-2"/>
    </source>
</evidence>
<feature type="active site" evidence="9">
    <location>
        <position position="78"/>
    </location>
</feature>
<name>A0A226EMI7_FOLCA</name>
<evidence type="ECO:0000256" key="6">
    <source>
        <dbReference type="ARBA" id="ARBA00022801"/>
    </source>
</evidence>
<dbReference type="Gene3D" id="1.10.150.900">
    <property type="match status" value="1"/>
</dbReference>
<dbReference type="Gene3D" id="3.40.630.10">
    <property type="entry name" value="Zn peptidases"/>
    <property type="match status" value="1"/>
</dbReference>
<dbReference type="PANTHER" id="PTHR45892:SF1">
    <property type="entry name" value="AMINOACYLASE-1"/>
    <property type="match status" value="1"/>
</dbReference>
<dbReference type="InterPro" id="IPR036264">
    <property type="entry name" value="Bact_exopeptidase_dim_dom"/>
</dbReference>
<dbReference type="InterPro" id="IPR001261">
    <property type="entry name" value="ArgE/DapE_CS"/>
</dbReference>
<dbReference type="PIRSF" id="PIRSF036696">
    <property type="entry name" value="ACY-1"/>
    <property type="match status" value="1"/>
</dbReference>
<protein>
    <recommendedName>
        <fullName evidence="3">N-acyl-aliphatic-L-amino acid amidohydrolase</fullName>
        <ecNumber evidence="3">3.5.1.14</ecNumber>
    </recommendedName>
    <alternativeName>
        <fullName evidence="8">N-acyl-L-amino-acid amidohydrolase</fullName>
    </alternativeName>
</protein>
<dbReference type="InterPro" id="IPR010159">
    <property type="entry name" value="N-acyl_aa_amidohydrolase"/>
</dbReference>
<evidence type="ECO:0000313" key="13">
    <source>
        <dbReference type="Proteomes" id="UP000198287"/>
    </source>
</evidence>
<feature type="binding site" evidence="10">
    <location>
        <position position="76"/>
    </location>
    <ligand>
        <name>Zn(2+)</name>
        <dbReference type="ChEBI" id="CHEBI:29105"/>
        <label>1</label>
    </ligand>
</feature>
<evidence type="ECO:0000256" key="5">
    <source>
        <dbReference type="ARBA" id="ARBA00022723"/>
    </source>
</evidence>
<dbReference type="EC" id="3.5.1.14" evidence="3"/>
<dbReference type="AlphaFoldDB" id="A0A226EMI7"/>
<comment type="similarity">
    <text evidence="2">Belongs to the peptidase M20A family.</text>
</comment>
<evidence type="ECO:0000256" key="2">
    <source>
        <dbReference type="ARBA" id="ARBA00006247"/>
    </source>
</evidence>
<dbReference type="InterPro" id="IPR052083">
    <property type="entry name" value="Aminoacylase-1_M20A"/>
</dbReference>
<dbReference type="Proteomes" id="UP000198287">
    <property type="component" value="Unassembled WGS sequence"/>
</dbReference>
<evidence type="ECO:0000256" key="1">
    <source>
        <dbReference type="ARBA" id="ARBA00004496"/>
    </source>
</evidence>
<evidence type="ECO:0000256" key="7">
    <source>
        <dbReference type="ARBA" id="ARBA00022833"/>
    </source>
</evidence>
<feature type="binding site" evidence="10">
    <location>
        <position position="109"/>
    </location>
    <ligand>
        <name>Zn(2+)</name>
        <dbReference type="ChEBI" id="CHEBI:29105"/>
        <label>2</label>
    </ligand>
</feature>
<dbReference type="FunFam" id="3.40.630.10:FF:000019">
    <property type="entry name" value="Aminoacylase 1"/>
    <property type="match status" value="1"/>
</dbReference>
<proteinExistence type="inferred from homology"/>
<dbReference type="InterPro" id="IPR002933">
    <property type="entry name" value="Peptidase_M20"/>
</dbReference>
<comment type="subcellular location">
    <subcellularLocation>
        <location evidence="1">Cytoplasm</location>
    </subcellularLocation>
</comment>
<dbReference type="Pfam" id="PF07687">
    <property type="entry name" value="M20_dimer"/>
    <property type="match status" value="1"/>
</dbReference>
<feature type="binding site" evidence="10">
    <location>
        <position position="144"/>
    </location>
    <ligand>
        <name>Zn(2+)</name>
        <dbReference type="ChEBI" id="CHEBI:29105"/>
        <label>2</label>
    </ligand>
</feature>
<feature type="binding site" evidence="10">
    <location>
        <position position="171"/>
    </location>
    <ligand>
        <name>Zn(2+)</name>
        <dbReference type="ChEBI" id="CHEBI:29105"/>
        <label>1</label>
    </ligand>
</feature>
<evidence type="ECO:0000313" key="12">
    <source>
        <dbReference type="EMBL" id="OXA57776.1"/>
    </source>
</evidence>
<gene>
    <name evidence="12" type="ORF">Fcan01_06725</name>
</gene>
<feature type="binding site" evidence="10">
    <location>
        <position position="369"/>
    </location>
    <ligand>
        <name>Zn(2+)</name>
        <dbReference type="ChEBI" id="CHEBI:29105"/>
        <label>2</label>
    </ligand>
</feature>
<keyword evidence="6" id="KW-0378">Hydrolase</keyword>
<dbReference type="Pfam" id="PF01546">
    <property type="entry name" value="Peptidase_M20"/>
    <property type="match status" value="1"/>
</dbReference>
<dbReference type="GO" id="GO:0046872">
    <property type="term" value="F:metal ion binding"/>
    <property type="evidence" value="ECO:0007669"/>
    <property type="project" value="UniProtKB-KW"/>
</dbReference>
<evidence type="ECO:0000256" key="4">
    <source>
        <dbReference type="ARBA" id="ARBA00022490"/>
    </source>
</evidence>
<dbReference type="Gene3D" id="3.30.70.360">
    <property type="match status" value="1"/>
</dbReference>
<evidence type="ECO:0000259" key="11">
    <source>
        <dbReference type="Pfam" id="PF07687"/>
    </source>
</evidence>
<evidence type="ECO:0000256" key="9">
    <source>
        <dbReference type="PIRSR" id="PIRSR036696-1"/>
    </source>
</evidence>
<dbReference type="OrthoDB" id="3064516at2759"/>
<dbReference type="GO" id="GO:0006520">
    <property type="term" value="P:amino acid metabolic process"/>
    <property type="evidence" value="ECO:0007669"/>
    <property type="project" value="InterPro"/>
</dbReference>
<evidence type="ECO:0000256" key="3">
    <source>
        <dbReference type="ARBA" id="ARBA00011913"/>
    </source>
</evidence>
<dbReference type="EMBL" id="LNIX01000003">
    <property type="protein sequence ID" value="OXA57776.1"/>
    <property type="molecule type" value="Genomic_DNA"/>
</dbReference>
<dbReference type="PANTHER" id="PTHR45892">
    <property type="entry name" value="AMINOACYLASE-1"/>
    <property type="match status" value="1"/>
</dbReference>
<dbReference type="InterPro" id="IPR011650">
    <property type="entry name" value="Peptidase_M20_dimer"/>
</dbReference>
<evidence type="ECO:0000256" key="8">
    <source>
        <dbReference type="ARBA" id="ARBA00029656"/>
    </source>
</evidence>
<dbReference type="PROSITE" id="PS00759">
    <property type="entry name" value="ARGE_DAPE_CPG2_2"/>
    <property type="match status" value="1"/>
</dbReference>
<dbReference type="NCBIfam" id="TIGR01880">
    <property type="entry name" value="Ac-peptdase-euk"/>
    <property type="match status" value="1"/>
</dbReference>
<dbReference type="SUPFAM" id="SSF53187">
    <property type="entry name" value="Zn-dependent exopeptidases"/>
    <property type="match status" value="1"/>
</dbReference>
<comment type="caution">
    <text evidence="12">The sequence shown here is derived from an EMBL/GenBank/DDBJ whole genome shotgun (WGS) entry which is preliminary data.</text>
</comment>
<dbReference type="FunFam" id="1.10.150.900:FF:000001">
    <property type="entry name" value="Aminoacylase-1, putative"/>
    <property type="match status" value="1"/>
</dbReference>
<feature type="binding site" evidence="10">
    <location>
        <position position="109"/>
    </location>
    <ligand>
        <name>Zn(2+)</name>
        <dbReference type="ChEBI" id="CHEBI:29105"/>
        <label>1</label>
    </ligand>
</feature>
<feature type="active site" description="Proton acceptor" evidence="9">
    <location>
        <position position="143"/>
    </location>
</feature>
<organism evidence="12 13">
    <name type="scientific">Folsomia candida</name>
    <name type="common">Springtail</name>
    <dbReference type="NCBI Taxonomy" id="158441"/>
    <lineage>
        <taxon>Eukaryota</taxon>
        <taxon>Metazoa</taxon>
        <taxon>Ecdysozoa</taxon>
        <taxon>Arthropoda</taxon>
        <taxon>Hexapoda</taxon>
        <taxon>Collembola</taxon>
        <taxon>Entomobryomorpha</taxon>
        <taxon>Isotomoidea</taxon>
        <taxon>Isotomidae</taxon>
        <taxon>Proisotominae</taxon>
        <taxon>Folsomia</taxon>
    </lineage>
</organism>
<dbReference type="OMA" id="FYGERAQ"/>
<keyword evidence="7 10" id="KW-0862">Zinc</keyword>
<dbReference type="GO" id="GO:0005737">
    <property type="term" value="C:cytoplasm"/>
    <property type="evidence" value="ECO:0007669"/>
    <property type="project" value="UniProtKB-SubCell"/>
</dbReference>
<keyword evidence="4" id="KW-0963">Cytoplasm</keyword>